<gene>
    <name evidence="2" type="ORF">PR048_011298</name>
</gene>
<protein>
    <recommendedName>
        <fullName evidence="1">HAT C-terminal dimerisation domain-containing protein</fullName>
    </recommendedName>
</protein>
<dbReference type="InterPro" id="IPR008906">
    <property type="entry name" value="HATC_C_dom"/>
</dbReference>
<dbReference type="Pfam" id="PF05699">
    <property type="entry name" value="Dimer_Tnp_hAT"/>
    <property type="match status" value="1"/>
</dbReference>
<feature type="domain" description="HAT C-terminal dimerisation" evidence="1">
    <location>
        <begin position="7"/>
        <end position="66"/>
    </location>
</feature>
<proteinExistence type="predicted"/>
<sequence length="87" mass="9862">MERFINCNPAFFPNINKLSQILATLPLSTAIPERALSLLRSVKTYLRNSTGENRLNGLALMSVHRDIPLVPEDVVDQFSKECRCFIL</sequence>
<evidence type="ECO:0000313" key="2">
    <source>
        <dbReference type="EMBL" id="KAJ8885102.1"/>
    </source>
</evidence>
<dbReference type="PANTHER" id="PTHR46289">
    <property type="entry name" value="52 KDA REPRESSOR OF THE INHIBITOR OF THE PROTEIN KINASE-LIKE PROTEIN-RELATED"/>
    <property type="match status" value="1"/>
</dbReference>
<dbReference type="Proteomes" id="UP001159363">
    <property type="component" value="Chromosome X"/>
</dbReference>
<evidence type="ECO:0000259" key="1">
    <source>
        <dbReference type="Pfam" id="PF05699"/>
    </source>
</evidence>
<evidence type="ECO:0000313" key="3">
    <source>
        <dbReference type="Proteomes" id="UP001159363"/>
    </source>
</evidence>
<dbReference type="PANTHER" id="PTHR46289:SF14">
    <property type="entry name" value="DUF4371 DOMAIN-CONTAINING PROTEIN"/>
    <property type="match status" value="1"/>
</dbReference>
<comment type="caution">
    <text evidence="2">The sequence shown here is derived from an EMBL/GenBank/DDBJ whole genome shotgun (WGS) entry which is preliminary data.</text>
</comment>
<reference evidence="2 3" key="1">
    <citation type="submission" date="2023-02" db="EMBL/GenBank/DDBJ databases">
        <title>LHISI_Scaffold_Assembly.</title>
        <authorList>
            <person name="Stuart O.P."/>
            <person name="Cleave R."/>
            <person name="Magrath M.J.L."/>
            <person name="Mikheyev A.S."/>
        </authorList>
    </citation>
    <scope>NUCLEOTIDE SEQUENCE [LARGE SCALE GENOMIC DNA]</scope>
    <source>
        <strain evidence="2">Daus_M_001</strain>
        <tissue evidence="2">Leg muscle</tissue>
    </source>
</reference>
<organism evidence="2 3">
    <name type="scientific">Dryococelus australis</name>
    <dbReference type="NCBI Taxonomy" id="614101"/>
    <lineage>
        <taxon>Eukaryota</taxon>
        <taxon>Metazoa</taxon>
        <taxon>Ecdysozoa</taxon>
        <taxon>Arthropoda</taxon>
        <taxon>Hexapoda</taxon>
        <taxon>Insecta</taxon>
        <taxon>Pterygota</taxon>
        <taxon>Neoptera</taxon>
        <taxon>Polyneoptera</taxon>
        <taxon>Phasmatodea</taxon>
        <taxon>Verophasmatodea</taxon>
        <taxon>Anareolatae</taxon>
        <taxon>Phasmatidae</taxon>
        <taxon>Eurycanthinae</taxon>
        <taxon>Dryococelus</taxon>
    </lineage>
</organism>
<accession>A0ABQ9HL88</accession>
<name>A0ABQ9HL88_9NEOP</name>
<keyword evidence="3" id="KW-1185">Reference proteome</keyword>
<dbReference type="InterPro" id="IPR052958">
    <property type="entry name" value="IFN-induced_PKR_regulator"/>
</dbReference>
<dbReference type="EMBL" id="JARBHB010000004">
    <property type="protein sequence ID" value="KAJ8885102.1"/>
    <property type="molecule type" value="Genomic_DNA"/>
</dbReference>